<name>A0A1F5PYA5_9BACT</name>
<dbReference type="Gene3D" id="1.25.40.10">
    <property type="entry name" value="Tetratricopeptide repeat domain"/>
    <property type="match status" value="1"/>
</dbReference>
<keyword evidence="2" id="KW-0472">Membrane</keyword>
<protein>
    <submittedName>
        <fullName evidence="3">Uncharacterized protein</fullName>
    </submittedName>
</protein>
<keyword evidence="2" id="KW-0812">Transmembrane</keyword>
<organism evidence="3 4">
    <name type="scientific">Candidatus Doudnabacteria bacterium RIFCSPLOWO2_01_FULL_44_21</name>
    <dbReference type="NCBI Taxonomy" id="1817841"/>
    <lineage>
        <taxon>Bacteria</taxon>
        <taxon>Candidatus Doudnaibacteriota</taxon>
    </lineage>
</organism>
<dbReference type="EMBL" id="MFFB01000007">
    <property type="protein sequence ID" value="OGE94906.1"/>
    <property type="molecule type" value="Genomic_DNA"/>
</dbReference>
<dbReference type="InterPro" id="IPR019734">
    <property type="entry name" value="TPR_rpt"/>
</dbReference>
<dbReference type="PROSITE" id="PS50005">
    <property type="entry name" value="TPR"/>
    <property type="match status" value="1"/>
</dbReference>
<gene>
    <name evidence="3" type="ORF">A3B10_03930</name>
</gene>
<evidence type="ECO:0000313" key="3">
    <source>
        <dbReference type="EMBL" id="OGE94906.1"/>
    </source>
</evidence>
<feature type="repeat" description="TPR" evidence="1">
    <location>
        <begin position="127"/>
        <end position="160"/>
    </location>
</feature>
<proteinExistence type="predicted"/>
<sequence length="243" mass="28184">MVFLLKFTGKRFRIVRNDKGDSMNKQLIFGIIICLILVGAIVGYLTWQNQKQEANFIEEVDRKLSDEDRKIYEDRLIEAKKFIAEAQDNQAKSDALIYKAVQLSGLGKLAFARDVFLQAADVNPENFNIYIHLHLVYFEMEDFKSAESSIRESLRLNANNPDAWKKYILLEIEKFDRPESEIRELYGQAEGAVREKTDIYTDYARYLETIGDKAGAIQQWQKAAESYPENKDLYEGEIERLSS</sequence>
<keyword evidence="1" id="KW-0802">TPR repeat</keyword>
<dbReference type="InterPro" id="IPR011990">
    <property type="entry name" value="TPR-like_helical_dom_sf"/>
</dbReference>
<feature type="transmembrane region" description="Helical" evidence="2">
    <location>
        <begin position="27"/>
        <end position="47"/>
    </location>
</feature>
<dbReference type="Proteomes" id="UP000177281">
    <property type="component" value="Unassembled WGS sequence"/>
</dbReference>
<dbReference type="SUPFAM" id="SSF48452">
    <property type="entry name" value="TPR-like"/>
    <property type="match status" value="1"/>
</dbReference>
<evidence type="ECO:0000256" key="2">
    <source>
        <dbReference type="SAM" id="Phobius"/>
    </source>
</evidence>
<reference evidence="3 4" key="1">
    <citation type="journal article" date="2016" name="Nat. Commun.">
        <title>Thousands of microbial genomes shed light on interconnected biogeochemical processes in an aquifer system.</title>
        <authorList>
            <person name="Anantharaman K."/>
            <person name="Brown C.T."/>
            <person name="Hug L.A."/>
            <person name="Sharon I."/>
            <person name="Castelle C.J."/>
            <person name="Probst A.J."/>
            <person name="Thomas B.C."/>
            <person name="Singh A."/>
            <person name="Wilkins M.J."/>
            <person name="Karaoz U."/>
            <person name="Brodie E.L."/>
            <person name="Williams K.H."/>
            <person name="Hubbard S.S."/>
            <person name="Banfield J.F."/>
        </authorList>
    </citation>
    <scope>NUCLEOTIDE SEQUENCE [LARGE SCALE GENOMIC DNA]</scope>
</reference>
<keyword evidence="2" id="KW-1133">Transmembrane helix</keyword>
<evidence type="ECO:0000313" key="4">
    <source>
        <dbReference type="Proteomes" id="UP000177281"/>
    </source>
</evidence>
<comment type="caution">
    <text evidence="3">The sequence shown here is derived from an EMBL/GenBank/DDBJ whole genome shotgun (WGS) entry which is preliminary data.</text>
</comment>
<accession>A0A1F5PYA5</accession>
<evidence type="ECO:0000256" key="1">
    <source>
        <dbReference type="PROSITE-ProRule" id="PRU00339"/>
    </source>
</evidence>
<dbReference type="AlphaFoldDB" id="A0A1F5PYA5"/>
<dbReference type="SMART" id="SM00028">
    <property type="entry name" value="TPR"/>
    <property type="match status" value="3"/>
</dbReference>
<dbReference type="STRING" id="1817841.A3B10_03930"/>